<feature type="transmembrane region" description="Helical" evidence="1">
    <location>
        <begin position="40"/>
        <end position="60"/>
    </location>
</feature>
<evidence type="ECO:0000313" key="2">
    <source>
        <dbReference type="EMBL" id="QDT97406.1"/>
    </source>
</evidence>
<sequence>MKLFAPFLFLFGYFLGGWGVIWILVMLLDRGDPKFAGAVGFYYGIWICVYLPIAIAGTITLARMKGSYRRRIFVAIVSLIAVLVVMFISFFANINWLIILVEYISFGIAFWLLERTPNKRMESNGCPDSSSNDSL</sequence>
<evidence type="ECO:0000313" key="3">
    <source>
        <dbReference type="Proteomes" id="UP000318704"/>
    </source>
</evidence>
<dbReference type="KEGG" id="gaw:V144x_28810"/>
<name>A0A517VWM9_9PLAN</name>
<keyword evidence="1" id="KW-0812">Transmembrane</keyword>
<keyword evidence="1" id="KW-0472">Membrane</keyword>
<gene>
    <name evidence="2" type="ORF">V144x_28810</name>
</gene>
<feature type="transmembrane region" description="Helical" evidence="1">
    <location>
        <begin position="7"/>
        <end position="28"/>
    </location>
</feature>
<organism evidence="2 3">
    <name type="scientific">Gimesia aquarii</name>
    <dbReference type="NCBI Taxonomy" id="2527964"/>
    <lineage>
        <taxon>Bacteria</taxon>
        <taxon>Pseudomonadati</taxon>
        <taxon>Planctomycetota</taxon>
        <taxon>Planctomycetia</taxon>
        <taxon>Planctomycetales</taxon>
        <taxon>Planctomycetaceae</taxon>
        <taxon>Gimesia</taxon>
    </lineage>
</organism>
<reference evidence="2 3" key="1">
    <citation type="submission" date="2019-03" db="EMBL/GenBank/DDBJ databases">
        <title>Deep-cultivation of Planctomycetes and their phenomic and genomic characterization uncovers novel biology.</title>
        <authorList>
            <person name="Wiegand S."/>
            <person name="Jogler M."/>
            <person name="Boedeker C."/>
            <person name="Pinto D."/>
            <person name="Vollmers J."/>
            <person name="Rivas-Marin E."/>
            <person name="Kohn T."/>
            <person name="Peeters S.H."/>
            <person name="Heuer A."/>
            <person name="Rast P."/>
            <person name="Oberbeckmann S."/>
            <person name="Bunk B."/>
            <person name="Jeske O."/>
            <person name="Meyerdierks A."/>
            <person name="Storesund J.E."/>
            <person name="Kallscheuer N."/>
            <person name="Luecker S."/>
            <person name="Lage O.M."/>
            <person name="Pohl T."/>
            <person name="Merkel B.J."/>
            <person name="Hornburger P."/>
            <person name="Mueller R.-W."/>
            <person name="Bruemmer F."/>
            <person name="Labrenz M."/>
            <person name="Spormann A.M."/>
            <person name="Op den Camp H."/>
            <person name="Overmann J."/>
            <person name="Amann R."/>
            <person name="Jetten M.S.M."/>
            <person name="Mascher T."/>
            <person name="Medema M.H."/>
            <person name="Devos D.P."/>
            <person name="Kaster A.-K."/>
            <person name="Ovreas L."/>
            <person name="Rohde M."/>
            <person name="Galperin M.Y."/>
            <person name="Jogler C."/>
        </authorList>
    </citation>
    <scope>NUCLEOTIDE SEQUENCE [LARGE SCALE GENOMIC DNA]</scope>
    <source>
        <strain evidence="2 3">V144</strain>
    </source>
</reference>
<evidence type="ECO:0000256" key="1">
    <source>
        <dbReference type="SAM" id="Phobius"/>
    </source>
</evidence>
<feature type="transmembrane region" description="Helical" evidence="1">
    <location>
        <begin position="96"/>
        <end position="113"/>
    </location>
</feature>
<dbReference type="RefSeq" id="WP_144985758.1">
    <property type="nucleotide sequence ID" value="NZ_CP037920.1"/>
</dbReference>
<accession>A0A517VWM9</accession>
<protein>
    <submittedName>
        <fullName evidence="2">Uncharacterized protein</fullName>
    </submittedName>
</protein>
<proteinExistence type="predicted"/>
<dbReference type="EMBL" id="CP037920">
    <property type="protein sequence ID" value="QDT97406.1"/>
    <property type="molecule type" value="Genomic_DNA"/>
</dbReference>
<keyword evidence="1" id="KW-1133">Transmembrane helix</keyword>
<feature type="transmembrane region" description="Helical" evidence="1">
    <location>
        <begin position="72"/>
        <end position="90"/>
    </location>
</feature>
<dbReference type="Proteomes" id="UP000318704">
    <property type="component" value="Chromosome"/>
</dbReference>
<dbReference type="AlphaFoldDB" id="A0A517VWM9"/>